<dbReference type="AlphaFoldDB" id="A0A8E0VGP7"/>
<evidence type="ECO:0000256" key="6">
    <source>
        <dbReference type="ARBA" id="ARBA00022989"/>
    </source>
</evidence>
<comment type="similarity">
    <text evidence="1">Belongs to the ABC transporter superfamily. ABCD family. Peroxisomal fatty acyl CoA transporter (TC 3.A.1.203) subfamily.</text>
</comment>
<accession>A0A8E0VGP7</accession>
<gene>
    <name evidence="9" type="ORF">FBUS_07519</name>
</gene>
<evidence type="ECO:0000256" key="2">
    <source>
        <dbReference type="ARBA" id="ARBA00022448"/>
    </source>
</evidence>
<keyword evidence="6" id="KW-1133">Transmembrane helix</keyword>
<evidence type="ECO:0000256" key="4">
    <source>
        <dbReference type="ARBA" id="ARBA00022741"/>
    </source>
</evidence>
<evidence type="ECO:0000259" key="8">
    <source>
        <dbReference type="PROSITE" id="PS50893"/>
    </source>
</evidence>
<dbReference type="SUPFAM" id="SSF52540">
    <property type="entry name" value="P-loop containing nucleoside triphosphate hydrolases"/>
    <property type="match status" value="1"/>
</dbReference>
<keyword evidence="5" id="KW-0067">ATP-binding</keyword>
<evidence type="ECO:0000313" key="9">
    <source>
        <dbReference type="EMBL" id="KAA0188560.1"/>
    </source>
</evidence>
<name>A0A8E0VGP7_9TREM</name>
<reference evidence="9" key="1">
    <citation type="submission" date="2019-05" db="EMBL/GenBank/DDBJ databases">
        <title>Annotation for the trematode Fasciolopsis buski.</title>
        <authorList>
            <person name="Choi Y.-J."/>
        </authorList>
    </citation>
    <scope>NUCLEOTIDE SEQUENCE</scope>
    <source>
        <strain evidence="9">HT</strain>
        <tissue evidence="9">Whole worm</tissue>
    </source>
</reference>
<dbReference type="PANTHER" id="PTHR11384:SF59">
    <property type="entry name" value="LYSOSOMAL COBALAMIN TRANSPORTER ABCD4"/>
    <property type="match status" value="1"/>
</dbReference>
<evidence type="ECO:0000256" key="7">
    <source>
        <dbReference type="ARBA" id="ARBA00023136"/>
    </source>
</evidence>
<dbReference type="GO" id="GO:0005778">
    <property type="term" value="C:peroxisomal membrane"/>
    <property type="evidence" value="ECO:0007669"/>
    <property type="project" value="TreeGrafter"/>
</dbReference>
<proteinExistence type="inferred from homology"/>
<dbReference type="GO" id="GO:0016887">
    <property type="term" value="F:ATP hydrolysis activity"/>
    <property type="evidence" value="ECO:0007669"/>
    <property type="project" value="InterPro"/>
</dbReference>
<dbReference type="OrthoDB" id="422637at2759"/>
<keyword evidence="2" id="KW-0813">Transport</keyword>
<feature type="domain" description="ABC transporter" evidence="8">
    <location>
        <begin position="18"/>
        <end position="253"/>
    </location>
</feature>
<sequence>IGRCAGSSLEKSSNEIVVRLSRVSVGLPTNPDHTLIRDLSVDIRLSEPLLITGPSGVGKTALLRVLAELWPALGAPQQAAYFYRSPQIRIMFVPQKPFVPSAYACPSQLFRVLDASLTHRKRGSMGTPESDERCRALHLAYLLLSVAETPNLLPSCYSPGEMQRLVLAAVCYRCPHLVFLDESTSQLSEADESQAYQSLSTRHITPVTVGHRPSVRSYHKHEIRLVPYGHPNRSGVFEEGDVELEDRKGVEPNWSMHSI</sequence>
<dbReference type="GO" id="GO:0015910">
    <property type="term" value="P:long-chain fatty acid import into peroxisome"/>
    <property type="evidence" value="ECO:0007669"/>
    <property type="project" value="TreeGrafter"/>
</dbReference>
<feature type="non-terminal residue" evidence="9">
    <location>
        <position position="259"/>
    </location>
</feature>
<dbReference type="SMART" id="SM00382">
    <property type="entry name" value="AAA"/>
    <property type="match status" value="1"/>
</dbReference>
<dbReference type="InterPro" id="IPR027417">
    <property type="entry name" value="P-loop_NTPase"/>
</dbReference>
<dbReference type="PANTHER" id="PTHR11384">
    <property type="entry name" value="ATP-BINDING CASSETTE, SUB-FAMILY D MEMBER"/>
    <property type="match status" value="1"/>
</dbReference>
<dbReference type="InterPro" id="IPR003439">
    <property type="entry name" value="ABC_transporter-like_ATP-bd"/>
</dbReference>
<evidence type="ECO:0000256" key="1">
    <source>
        <dbReference type="ARBA" id="ARBA00008575"/>
    </source>
</evidence>
<keyword evidence="10" id="KW-1185">Reference proteome</keyword>
<evidence type="ECO:0000256" key="5">
    <source>
        <dbReference type="ARBA" id="ARBA00022840"/>
    </source>
</evidence>
<organism evidence="9 10">
    <name type="scientific">Fasciolopsis buskii</name>
    <dbReference type="NCBI Taxonomy" id="27845"/>
    <lineage>
        <taxon>Eukaryota</taxon>
        <taxon>Metazoa</taxon>
        <taxon>Spiralia</taxon>
        <taxon>Lophotrochozoa</taxon>
        <taxon>Platyhelminthes</taxon>
        <taxon>Trematoda</taxon>
        <taxon>Digenea</taxon>
        <taxon>Plagiorchiida</taxon>
        <taxon>Echinostomata</taxon>
        <taxon>Echinostomatoidea</taxon>
        <taxon>Fasciolidae</taxon>
        <taxon>Fasciolopsis</taxon>
    </lineage>
</organism>
<dbReference type="GO" id="GO:0007031">
    <property type="term" value="P:peroxisome organization"/>
    <property type="evidence" value="ECO:0007669"/>
    <property type="project" value="TreeGrafter"/>
</dbReference>
<evidence type="ECO:0000313" key="10">
    <source>
        <dbReference type="Proteomes" id="UP000728185"/>
    </source>
</evidence>
<dbReference type="GO" id="GO:0005524">
    <property type="term" value="F:ATP binding"/>
    <property type="evidence" value="ECO:0007669"/>
    <property type="project" value="UniProtKB-KW"/>
</dbReference>
<dbReference type="EMBL" id="LUCM01008349">
    <property type="protein sequence ID" value="KAA0188560.1"/>
    <property type="molecule type" value="Genomic_DNA"/>
</dbReference>
<dbReference type="InterPro" id="IPR050835">
    <property type="entry name" value="ABC_transporter_sub-D"/>
</dbReference>
<comment type="caution">
    <text evidence="9">The sequence shown here is derived from an EMBL/GenBank/DDBJ whole genome shotgun (WGS) entry which is preliminary data.</text>
</comment>
<keyword evidence="3" id="KW-0812">Transmembrane</keyword>
<dbReference type="InterPro" id="IPR003593">
    <property type="entry name" value="AAA+_ATPase"/>
</dbReference>
<dbReference type="Proteomes" id="UP000728185">
    <property type="component" value="Unassembled WGS sequence"/>
</dbReference>
<dbReference type="GO" id="GO:0042760">
    <property type="term" value="P:very long-chain fatty acid catabolic process"/>
    <property type="evidence" value="ECO:0007669"/>
    <property type="project" value="TreeGrafter"/>
</dbReference>
<dbReference type="Gene3D" id="3.40.50.300">
    <property type="entry name" value="P-loop containing nucleotide triphosphate hydrolases"/>
    <property type="match status" value="1"/>
</dbReference>
<keyword evidence="4" id="KW-0547">Nucleotide-binding</keyword>
<protein>
    <recommendedName>
        <fullName evidence="8">ABC transporter domain-containing protein</fullName>
    </recommendedName>
</protein>
<dbReference type="PROSITE" id="PS50893">
    <property type="entry name" value="ABC_TRANSPORTER_2"/>
    <property type="match status" value="1"/>
</dbReference>
<dbReference type="GO" id="GO:0042626">
    <property type="term" value="F:ATPase-coupled transmembrane transporter activity"/>
    <property type="evidence" value="ECO:0007669"/>
    <property type="project" value="TreeGrafter"/>
</dbReference>
<dbReference type="Pfam" id="PF00005">
    <property type="entry name" value="ABC_tran"/>
    <property type="match status" value="1"/>
</dbReference>
<dbReference type="GO" id="GO:0006635">
    <property type="term" value="P:fatty acid beta-oxidation"/>
    <property type="evidence" value="ECO:0007669"/>
    <property type="project" value="TreeGrafter"/>
</dbReference>
<evidence type="ECO:0000256" key="3">
    <source>
        <dbReference type="ARBA" id="ARBA00022692"/>
    </source>
</evidence>
<keyword evidence="7" id="KW-0472">Membrane</keyword>
<dbReference type="GO" id="GO:0005324">
    <property type="term" value="F:long-chain fatty acid transmembrane transporter activity"/>
    <property type="evidence" value="ECO:0007669"/>
    <property type="project" value="TreeGrafter"/>
</dbReference>